<dbReference type="OrthoDB" id="9792475at2"/>
<accession>A0A1V9E4B4</accession>
<keyword evidence="1" id="KW-0812">Transmembrane</keyword>
<sequence>MSVKKFAVGCFDDEDRLLAAVHSVRKAGYKIHDVYTPMPVHGLDEAIGHRETSLHTASFIYGMIGMIGMLAFIAWALMDDWPWNLGGKPHDAWIAWIAITFEVTILSAAVGVVITFCYLCQLGPFVKKHRFNLRSTDDLFVMVLECMPKTNEAEVLAFLESIGAMEINIQVAEDGWWFGTYDKEQTLYQIENEPPFVSGNQQ</sequence>
<comment type="caution">
    <text evidence="2">The sequence shown here is derived from an EMBL/GenBank/DDBJ whole genome shotgun (WGS) entry which is preliminary data.</text>
</comment>
<evidence type="ECO:0000256" key="1">
    <source>
        <dbReference type="SAM" id="Phobius"/>
    </source>
</evidence>
<feature type="transmembrane region" description="Helical" evidence="1">
    <location>
        <begin position="93"/>
        <end position="120"/>
    </location>
</feature>
<dbReference type="AlphaFoldDB" id="A0A1V9E4B4"/>
<evidence type="ECO:0000313" key="3">
    <source>
        <dbReference type="Proteomes" id="UP000192610"/>
    </source>
</evidence>
<keyword evidence="3" id="KW-1185">Reference proteome</keyword>
<protein>
    <submittedName>
        <fullName evidence="2">Quinol:cytochrome C oxidoreductase</fullName>
    </submittedName>
</protein>
<dbReference type="EMBL" id="LVXG01000067">
    <property type="protein sequence ID" value="OQP40755.1"/>
    <property type="molecule type" value="Genomic_DNA"/>
</dbReference>
<keyword evidence="1" id="KW-1133">Transmembrane helix</keyword>
<dbReference type="Proteomes" id="UP000192610">
    <property type="component" value="Unassembled WGS sequence"/>
</dbReference>
<reference evidence="3" key="1">
    <citation type="submission" date="2016-04" db="EMBL/GenBank/DDBJ databases">
        <authorList>
            <person name="Chen L."/>
            <person name="Zhuang W."/>
            <person name="Wang G."/>
        </authorList>
    </citation>
    <scope>NUCLEOTIDE SEQUENCE [LARGE SCALE GENOMIC DNA]</scope>
    <source>
        <strain evidence="3">17621</strain>
    </source>
</reference>
<dbReference type="Pfam" id="PF11821">
    <property type="entry name" value="ActD"/>
    <property type="match status" value="1"/>
</dbReference>
<dbReference type="RefSeq" id="WP_081203730.1">
    <property type="nucleotide sequence ID" value="NZ_FOCZ01000007.1"/>
</dbReference>
<dbReference type="PANTHER" id="PTHR40394">
    <property type="entry name" value="LIPOPROTEIN-RELATED"/>
    <property type="match status" value="1"/>
</dbReference>
<keyword evidence="1" id="KW-0472">Membrane</keyword>
<dbReference type="STRING" id="354355.SAMN05660816_04229"/>
<feature type="transmembrane region" description="Helical" evidence="1">
    <location>
        <begin position="59"/>
        <end position="78"/>
    </location>
</feature>
<gene>
    <name evidence="2" type="ORF">A4H97_14135</name>
</gene>
<proteinExistence type="predicted"/>
<organism evidence="2 3">
    <name type="scientific">Niastella yeongjuensis</name>
    <dbReference type="NCBI Taxonomy" id="354355"/>
    <lineage>
        <taxon>Bacteria</taxon>
        <taxon>Pseudomonadati</taxon>
        <taxon>Bacteroidota</taxon>
        <taxon>Chitinophagia</taxon>
        <taxon>Chitinophagales</taxon>
        <taxon>Chitinophagaceae</taxon>
        <taxon>Niastella</taxon>
    </lineage>
</organism>
<dbReference type="InterPro" id="IPR021776">
    <property type="entry name" value="ActD"/>
</dbReference>
<name>A0A1V9E4B4_9BACT</name>
<evidence type="ECO:0000313" key="2">
    <source>
        <dbReference type="EMBL" id="OQP40755.1"/>
    </source>
</evidence>
<dbReference type="PANTHER" id="PTHR40394:SF2">
    <property type="entry name" value="QUINOL:CYTOCHROME C OXIDOREDUCTASE MEMBRANE PROTEIN"/>
    <property type="match status" value="1"/>
</dbReference>